<dbReference type="OrthoDB" id="678766at2"/>
<dbReference type="STRING" id="408657.SAMN04487995_4902"/>
<protein>
    <submittedName>
        <fullName evidence="1">Uncharacterized protein</fullName>
    </submittedName>
</protein>
<dbReference type="PANTHER" id="PTHR37691">
    <property type="entry name" value="BLR3518 PROTEIN"/>
    <property type="match status" value="1"/>
</dbReference>
<dbReference type="Pfam" id="PF02635">
    <property type="entry name" value="DsrE"/>
    <property type="match status" value="1"/>
</dbReference>
<reference evidence="1 2" key="1">
    <citation type="submission" date="2016-10" db="EMBL/GenBank/DDBJ databases">
        <authorList>
            <person name="de Groot N.N."/>
        </authorList>
    </citation>
    <scope>NUCLEOTIDE SEQUENCE [LARGE SCALE GENOMIC DNA]</scope>
    <source>
        <strain evidence="1 2">DSM 19938</strain>
    </source>
</reference>
<evidence type="ECO:0000313" key="2">
    <source>
        <dbReference type="Proteomes" id="UP000199532"/>
    </source>
</evidence>
<proteinExistence type="predicted"/>
<evidence type="ECO:0000313" key="1">
    <source>
        <dbReference type="EMBL" id="SEJ47903.1"/>
    </source>
</evidence>
<dbReference type="PANTHER" id="PTHR37691:SF1">
    <property type="entry name" value="BLR3518 PROTEIN"/>
    <property type="match status" value="1"/>
</dbReference>
<gene>
    <name evidence="1" type="ORF">SAMN04487995_4902</name>
</gene>
<sequence length="116" mass="13037">MKYKAIIQLTASDPKVYKSTIRQIYNLLEHLSGQVEVKVVCHGASSQFCIERDNNHLEEIKALLAKEVQIDVCRNMLVSNHIEPTELIAGIKIIASGIAELVVRQQEGWSYIKAGF</sequence>
<accession>A0A1H6Z2U4</accession>
<dbReference type="AlphaFoldDB" id="A0A1H6Z2U4"/>
<dbReference type="InterPro" id="IPR003787">
    <property type="entry name" value="Sulphur_relay_DsrE/F-like"/>
</dbReference>
<dbReference type="SUPFAM" id="SSF75169">
    <property type="entry name" value="DsrEFH-like"/>
    <property type="match status" value="1"/>
</dbReference>
<dbReference type="RefSeq" id="WP_090339301.1">
    <property type="nucleotide sequence ID" value="NZ_FNXY01000008.1"/>
</dbReference>
<dbReference type="InterPro" id="IPR027396">
    <property type="entry name" value="DsrEFH-like"/>
</dbReference>
<organism evidence="1 2">
    <name type="scientific">Dyadobacter koreensis</name>
    <dbReference type="NCBI Taxonomy" id="408657"/>
    <lineage>
        <taxon>Bacteria</taxon>
        <taxon>Pseudomonadati</taxon>
        <taxon>Bacteroidota</taxon>
        <taxon>Cytophagia</taxon>
        <taxon>Cytophagales</taxon>
        <taxon>Spirosomataceae</taxon>
        <taxon>Dyadobacter</taxon>
    </lineage>
</organism>
<name>A0A1H6Z2U4_9BACT</name>
<dbReference type="EMBL" id="FNXY01000008">
    <property type="protein sequence ID" value="SEJ47903.1"/>
    <property type="molecule type" value="Genomic_DNA"/>
</dbReference>
<dbReference type="Proteomes" id="UP000199532">
    <property type="component" value="Unassembled WGS sequence"/>
</dbReference>
<dbReference type="Gene3D" id="3.40.1260.10">
    <property type="entry name" value="DsrEFH-like"/>
    <property type="match status" value="1"/>
</dbReference>
<keyword evidence="2" id="KW-1185">Reference proteome</keyword>